<dbReference type="Pfam" id="PF00188">
    <property type="entry name" value="CAP"/>
    <property type="match status" value="1"/>
</dbReference>
<dbReference type="PANTHER" id="PTHR31157">
    <property type="entry name" value="SCP DOMAIN-CONTAINING PROTEIN"/>
    <property type="match status" value="1"/>
</dbReference>
<accession>A0A1F6EH65</accession>
<feature type="transmembrane region" description="Helical" evidence="1">
    <location>
        <begin position="312"/>
        <end position="329"/>
    </location>
</feature>
<organism evidence="3 4">
    <name type="scientific">Candidatus Kaiserbacteria bacterium RIFCSPLOWO2_01_FULL_53_17</name>
    <dbReference type="NCBI Taxonomy" id="1798511"/>
    <lineage>
        <taxon>Bacteria</taxon>
        <taxon>Candidatus Kaiseribacteriota</taxon>
    </lineage>
</organism>
<dbReference type="PANTHER" id="PTHR31157:SF1">
    <property type="entry name" value="SCP DOMAIN-CONTAINING PROTEIN"/>
    <property type="match status" value="1"/>
</dbReference>
<dbReference type="CDD" id="cd05379">
    <property type="entry name" value="CAP_bacterial"/>
    <property type="match status" value="1"/>
</dbReference>
<dbReference type="SUPFAM" id="SSF55797">
    <property type="entry name" value="PR-1-like"/>
    <property type="match status" value="1"/>
</dbReference>
<feature type="domain" description="SCP" evidence="2">
    <location>
        <begin position="64"/>
        <end position="177"/>
    </location>
</feature>
<dbReference type="AlphaFoldDB" id="A0A1F6EH65"/>
<feature type="transmembrane region" description="Helical" evidence="1">
    <location>
        <begin position="283"/>
        <end position="303"/>
    </location>
</feature>
<dbReference type="EMBL" id="MFLY01000021">
    <property type="protein sequence ID" value="OGG72957.1"/>
    <property type="molecule type" value="Genomic_DNA"/>
</dbReference>
<evidence type="ECO:0000259" key="2">
    <source>
        <dbReference type="Pfam" id="PF00188"/>
    </source>
</evidence>
<feature type="transmembrane region" description="Helical" evidence="1">
    <location>
        <begin position="20"/>
        <end position="39"/>
    </location>
</feature>
<name>A0A1F6EH65_9BACT</name>
<sequence length="349" mass="37808">MRKTIKRYAVPHEENNFRPYLLRAAGIVVLLVLIIGAFFGSQIQRLALTASDFLASVLPSVLVDLANADRGANQLASLSINPLLEEAARLKAEDMVSKGYFAHTSPEGITPWYWFSRAEYTFAYAGENLAINFDDSSAVNTAWMNSPSHRANILNGNFTEVGIAATKGVYQGRETMFVVEMFGRPMPTQTSPASVVTASSLAPSTAAKLPATESGEAVAGSEIAVVPLTSSNIANESESQTFIAVENAEQLVSAVPIAAAGAQSQQYASAFERLITSPTRTLALVYLIISVILLVALLSVLFVRHDRRVRHIVIIFVLFVFLCGLFYAYRAFVRSEVTVLAAFSDSQLS</sequence>
<evidence type="ECO:0000313" key="4">
    <source>
        <dbReference type="Proteomes" id="UP000177306"/>
    </source>
</evidence>
<dbReference type="InterPro" id="IPR014044">
    <property type="entry name" value="CAP_dom"/>
</dbReference>
<protein>
    <recommendedName>
        <fullName evidence="2">SCP domain-containing protein</fullName>
    </recommendedName>
</protein>
<comment type="caution">
    <text evidence="3">The sequence shown here is derived from an EMBL/GenBank/DDBJ whole genome shotgun (WGS) entry which is preliminary data.</text>
</comment>
<dbReference type="Proteomes" id="UP000177306">
    <property type="component" value="Unassembled WGS sequence"/>
</dbReference>
<dbReference type="Gene3D" id="3.40.33.10">
    <property type="entry name" value="CAP"/>
    <property type="match status" value="1"/>
</dbReference>
<keyword evidence="1" id="KW-1133">Transmembrane helix</keyword>
<evidence type="ECO:0000256" key="1">
    <source>
        <dbReference type="SAM" id="Phobius"/>
    </source>
</evidence>
<keyword evidence="1" id="KW-0472">Membrane</keyword>
<proteinExistence type="predicted"/>
<dbReference type="InterPro" id="IPR035940">
    <property type="entry name" value="CAP_sf"/>
</dbReference>
<reference evidence="3 4" key="1">
    <citation type="journal article" date="2016" name="Nat. Commun.">
        <title>Thousands of microbial genomes shed light on interconnected biogeochemical processes in an aquifer system.</title>
        <authorList>
            <person name="Anantharaman K."/>
            <person name="Brown C.T."/>
            <person name="Hug L.A."/>
            <person name="Sharon I."/>
            <person name="Castelle C.J."/>
            <person name="Probst A.J."/>
            <person name="Thomas B.C."/>
            <person name="Singh A."/>
            <person name="Wilkins M.J."/>
            <person name="Karaoz U."/>
            <person name="Brodie E.L."/>
            <person name="Williams K.H."/>
            <person name="Hubbard S.S."/>
            <person name="Banfield J.F."/>
        </authorList>
    </citation>
    <scope>NUCLEOTIDE SEQUENCE [LARGE SCALE GENOMIC DNA]</scope>
</reference>
<gene>
    <name evidence="3" type="ORF">A3A38_04440</name>
</gene>
<evidence type="ECO:0000313" key="3">
    <source>
        <dbReference type="EMBL" id="OGG72957.1"/>
    </source>
</evidence>
<keyword evidence="1" id="KW-0812">Transmembrane</keyword>